<gene>
    <name evidence="3" type="ORF">COLO4_04985</name>
</gene>
<evidence type="ECO:0000313" key="4">
    <source>
        <dbReference type="Proteomes" id="UP000187203"/>
    </source>
</evidence>
<dbReference type="FunFam" id="3.40.50.10140:FF:000007">
    <property type="entry name" value="Disease resistance protein (TIR-NBS-LRR class)"/>
    <property type="match status" value="1"/>
</dbReference>
<dbReference type="SMART" id="SM00255">
    <property type="entry name" value="TIR"/>
    <property type="match status" value="1"/>
</dbReference>
<reference evidence="4" key="1">
    <citation type="submission" date="2013-09" db="EMBL/GenBank/DDBJ databases">
        <title>Corchorus olitorius genome sequencing.</title>
        <authorList>
            <person name="Alam M."/>
            <person name="Haque M.S."/>
            <person name="Islam M.S."/>
            <person name="Emdad E.M."/>
            <person name="Islam M.M."/>
            <person name="Ahmed B."/>
            <person name="Halim A."/>
            <person name="Hossen Q.M.M."/>
            <person name="Hossain M.Z."/>
            <person name="Ahmed R."/>
            <person name="Khan M.M."/>
            <person name="Islam R."/>
            <person name="Rashid M.M."/>
            <person name="Khan S.A."/>
            <person name="Rahman M.S."/>
            <person name="Alam M."/>
            <person name="Yahiya A.S."/>
            <person name="Khan M.S."/>
            <person name="Azam M.S."/>
            <person name="Haque T."/>
            <person name="Lashkar M.Z.H."/>
            <person name="Akhand A.I."/>
            <person name="Morshed G."/>
            <person name="Roy S."/>
            <person name="Uddin K.S."/>
            <person name="Rabeya T."/>
            <person name="Hossain A.S."/>
            <person name="Chowdhury A."/>
            <person name="Snigdha A.R."/>
            <person name="Mortoza M.S."/>
            <person name="Matin S.A."/>
            <person name="Hoque S.M.E."/>
            <person name="Islam M.K."/>
            <person name="Roy D.K."/>
            <person name="Haider R."/>
            <person name="Moosa M.M."/>
            <person name="Elias S.M."/>
            <person name="Hasan A.M."/>
            <person name="Jahan S."/>
            <person name="Shafiuddin M."/>
            <person name="Mahmood N."/>
            <person name="Shommy N.S."/>
        </authorList>
    </citation>
    <scope>NUCLEOTIDE SEQUENCE [LARGE SCALE GENOMIC DNA]</scope>
    <source>
        <strain evidence="4">cv. O-4</strain>
    </source>
</reference>
<dbReference type="PANTHER" id="PTHR32009">
    <property type="entry name" value="TMV RESISTANCE PROTEIN N-LIKE"/>
    <property type="match status" value="1"/>
</dbReference>
<dbReference type="InterPro" id="IPR035897">
    <property type="entry name" value="Toll_tir_struct_dom_sf"/>
</dbReference>
<organism evidence="3 4">
    <name type="scientific">Corchorus olitorius</name>
    <dbReference type="NCBI Taxonomy" id="93759"/>
    <lineage>
        <taxon>Eukaryota</taxon>
        <taxon>Viridiplantae</taxon>
        <taxon>Streptophyta</taxon>
        <taxon>Embryophyta</taxon>
        <taxon>Tracheophyta</taxon>
        <taxon>Spermatophyta</taxon>
        <taxon>Magnoliopsida</taxon>
        <taxon>eudicotyledons</taxon>
        <taxon>Gunneridae</taxon>
        <taxon>Pentapetalae</taxon>
        <taxon>rosids</taxon>
        <taxon>malvids</taxon>
        <taxon>Malvales</taxon>
        <taxon>Malvaceae</taxon>
        <taxon>Grewioideae</taxon>
        <taxon>Apeibeae</taxon>
        <taxon>Corchorus</taxon>
    </lineage>
</organism>
<sequence>MIISSSSTTSYSSSTSNSRGKYDVFLSFRGEDTRKNFTDHLYEALKRRGIITFRDDDKLEAGEAIAPELFKAIQESWCSIIVFSETYASSSWCLEELSEIVKQKNERGHKVFPIFYGVDPSDLRKQTGKVGEALTRHEENLKENKEKTQRWRIALAQVANIKGWHLNDSASNDMIGIKSRFEELHCKLDMGDEDDLVRVIGICGMGGIEMQPNGEAQLRDSKEILTRKYSTGFK</sequence>
<evidence type="ECO:0000259" key="2">
    <source>
        <dbReference type="PROSITE" id="PS50104"/>
    </source>
</evidence>
<proteinExistence type="predicted"/>
<dbReference type="Gene3D" id="3.40.50.10140">
    <property type="entry name" value="Toll/interleukin-1 receptor homology (TIR) domain"/>
    <property type="match status" value="1"/>
</dbReference>
<dbReference type="EMBL" id="AWUE01012109">
    <property type="protein sequence ID" value="OMP09941.1"/>
    <property type="molecule type" value="Genomic_DNA"/>
</dbReference>
<keyword evidence="1" id="KW-0520">NAD</keyword>
<evidence type="ECO:0000256" key="1">
    <source>
        <dbReference type="ARBA" id="ARBA00023027"/>
    </source>
</evidence>
<feature type="domain" description="TIR" evidence="2">
    <location>
        <begin position="20"/>
        <end position="186"/>
    </location>
</feature>
<dbReference type="PROSITE" id="PS50104">
    <property type="entry name" value="TIR"/>
    <property type="match status" value="1"/>
</dbReference>
<protein>
    <recommendedName>
        <fullName evidence="2">TIR domain-containing protein</fullName>
    </recommendedName>
</protein>
<comment type="caution">
    <text evidence="3">The sequence shown here is derived from an EMBL/GenBank/DDBJ whole genome shotgun (WGS) entry which is preliminary data.</text>
</comment>
<dbReference type="SUPFAM" id="SSF52200">
    <property type="entry name" value="Toll/Interleukin receptor TIR domain"/>
    <property type="match status" value="1"/>
</dbReference>
<dbReference type="GO" id="GO:0007165">
    <property type="term" value="P:signal transduction"/>
    <property type="evidence" value="ECO:0007669"/>
    <property type="project" value="InterPro"/>
</dbReference>
<dbReference type="AlphaFoldDB" id="A0A1R3KS89"/>
<name>A0A1R3KS89_9ROSI</name>
<dbReference type="PANTHER" id="PTHR32009:SF121">
    <property type="entry name" value="SIMILAR TO PART OF DISEASE RESISTANCE PROTEIN-RELATED"/>
    <property type="match status" value="1"/>
</dbReference>
<dbReference type="InterPro" id="IPR000157">
    <property type="entry name" value="TIR_dom"/>
</dbReference>
<dbReference type="Pfam" id="PF01582">
    <property type="entry name" value="TIR"/>
    <property type="match status" value="1"/>
</dbReference>
<dbReference type="STRING" id="93759.A0A1R3KS89"/>
<keyword evidence="4" id="KW-1185">Reference proteome</keyword>
<evidence type="ECO:0000313" key="3">
    <source>
        <dbReference type="EMBL" id="OMP09941.1"/>
    </source>
</evidence>
<dbReference type="Proteomes" id="UP000187203">
    <property type="component" value="Unassembled WGS sequence"/>
</dbReference>
<accession>A0A1R3KS89</accession>
<dbReference type="OrthoDB" id="1735438at2759"/>